<comment type="caution">
    <text evidence="1">The sequence shown here is derived from an EMBL/GenBank/DDBJ whole genome shotgun (WGS) entry which is preliminary data.</text>
</comment>
<organism evidence="1 2">
    <name type="scientific">Plasmodium yoelii yoelii</name>
    <dbReference type="NCBI Taxonomy" id="73239"/>
    <lineage>
        <taxon>Eukaryota</taxon>
        <taxon>Sar</taxon>
        <taxon>Alveolata</taxon>
        <taxon>Apicomplexa</taxon>
        <taxon>Aconoidasida</taxon>
        <taxon>Haemosporida</taxon>
        <taxon>Plasmodiidae</taxon>
        <taxon>Plasmodium</taxon>
        <taxon>Plasmodium (Vinckeia)</taxon>
    </lineage>
</organism>
<reference evidence="1 2" key="1">
    <citation type="journal article" date="2002" name="Nature">
        <title>Genome sequence and comparative analysis of the model rodent malaria parasite Plasmodium yoelii yoelii.</title>
        <authorList>
            <person name="Carlton J.M."/>
            <person name="Angiuoli S.V."/>
            <person name="Suh B.B."/>
            <person name="Kooij T.W."/>
            <person name="Pertea M."/>
            <person name="Silva J.C."/>
            <person name="Ermolaeva M.D."/>
            <person name="Allen J.E."/>
            <person name="Selengut J.D."/>
            <person name="Koo H.L."/>
            <person name="Peterson J.D."/>
            <person name="Pop M."/>
            <person name="Kosack D.S."/>
            <person name="Shumway M.F."/>
            <person name="Bidwell S.L."/>
            <person name="Shallom S.J."/>
            <person name="van Aken S.E."/>
            <person name="Riedmuller S.B."/>
            <person name="Feldblyum T.V."/>
            <person name="Cho J.K."/>
            <person name="Quackenbush J."/>
            <person name="Sedegah M."/>
            <person name="Shoaibi A."/>
            <person name="Cummings L.M."/>
            <person name="Florens L."/>
            <person name="Yates J.R."/>
            <person name="Raine J.D."/>
            <person name="Sinden R.E."/>
            <person name="Harris M.A."/>
            <person name="Cunningham D.A."/>
            <person name="Preiser P.R."/>
            <person name="Bergman L.W."/>
            <person name="Vaidya A.B."/>
            <person name="van Lin L.H."/>
            <person name="Janse C.J."/>
            <person name="Waters A.P."/>
            <person name="Smith H.O."/>
            <person name="White O.R."/>
            <person name="Salzberg S.L."/>
            <person name="Venter J.C."/>
            <person name="Fraser C.M."/>
            <person name="Hoffman S.L."/>
            <person name="Gardner M.J."/>
            <person name="Carucci D.J."/>
        </authorList>
    </citation>
    <scope>NUCLEOTIDE SEQUENCE [LARGE SCALE GENOMIC DNA]</scope>
    <source>
        <strain evidence="1 2">17XNL</strain>
    </source>
</reference>
<sequence>MFYRETKFKYVIKKGVLPLI</sequence>
<dbReference type="AlphaFoldDB" id="Q7RCV1"/>
<dbReference type="Proteomes" id="UP000008553">
    <property type="component" value="Unassembled WGS sequence"/>
</dbReference>
<protein>
    <submittedName>
        <fullName evidence="1">Uncharacterized protein</fullName>
    </submittedName>
</protein>
<name>Q7RCV1_PLAYO</name>
<keyword evidence="2" id="KW-1185">Reference proteome</keyword>
<proteinExistence type="predicted"/>
<dbReference type="InParanoid" id="Q7RCV1"/>
<accession>Q7RCV1</accession>
<dbReference type="PaxDb" id="73239-Q7RCV1"/>
<evidence type="ECO:0000313" key="2">
    <source>
        <dbReference type="Proteomes" id="UP000008553"/>
    </source>
</evidence>
<gene>
    <name evidence="1" type="ORF">PY05676</name>
</gene>
<evidence type="ECO:0000313" key="1">
    <source>
        <dbReference type="EMBL" id="EAA17734.1"/>
    </source>
</evidence>
<dbReference type="EMBL" id="AABL01001831">
    <property type="protein sequence ID" value="EAA17734.1"/>
    <property type="molecule type" value="Genomic_DNA"/>
</dbReference>